<comment type="caution">
    <text evidence="2">The sequence shown here is derived from an EMBL/GenBank/DDBJ whole genome shotgun (WGS) entry which is preliminary data.</text>
</comment>
<dbReference type="PANTHER" id="PTHR32166:SF81">
    <property type="entry name" value="OS06G0658400 PROTEIN"/>
    <property type="match status" value="1"/>
</dbReference>
<sequence length="361" mass="41649">MTANEGDPIFLKANNASDEIKNKHYMIDKMTKVIKEVGEENVVQTILDNAFNICVAKNSEKKRNFIMTHPTRLSIFNHFSPIKLLAITETCFGLVIVILKRSNLLKNVGKAQAVKEFILNDIWWDKIAYILNFTILIRNMLKACDADSPTFHLVYEMRGIMIEKVKASIYRHDGKEWTKSCTLLHCLTHSLNPRYYSDEWLQEVSNRIPPREEEDISMERKCLKKKMNALEYANFSLKTNNFASFDSTEDKWTLDPKFWWVMHCSFAPLLQKLSLRLFVQPTSSFVKEIGWKNTCKRVPRCGTLVKMHGVALMMLEWGSFDDVGILEVTSLPLDEPEIEVVLFIDDGQGGDEIDTVPISRQ</sequence>
<dbReference type="PANTHER" id="PTHR32166">
    <property type="entry name" value="OSJNBA0013A04.12 PROTEIN"/>
    <property type="match status" value="1"/>
</dbReference>
<dbReference type="InterPro" id="IPR007021">
    <property type="entry name" value="DUF659"/>
</dbReference>
<dbReference type="SUPFAM" id="SSF53098">
    <property type="entry name" value="Ribonuclease H-like"/>
    <property type="match status" value="1"/>
</dbReference>
<keyword evidence="3" id="KW-1185">Reference proteome</keyword>
<dbReference type="OrthoDB" id="1435120at2759"/>
<dbReference type="AlphaFoldDB" id="A0A371GQ95"/>
<feature type="domain" description="DUF659" evidence="1">
    <location>
        <begin position="6"/>
        <end position="59"/>
    </location>
</feature>
<feature type="non-terminal residue" evidence="2">
    <location>
        <position position="1"/>
    </location>
</feature>
<evidence type="ECO:0000259" key="1">
    <source>
        <dbReference type="Pfam" id="PF04937"/>
    </source>
</evidence>
<accession>A0A371GQ95</accession>
<reference evidence="2" key="1">
    <citation type="submission" date="2018-05" db="EMBL/GenBank/DDBJ databases">
        <title>Draft genome of Mucuna pruriens seed.</title>
        <authorList>
            <person name="Nnadi N.E."/>
            <person name="Vos R."/>
            <person name="Hasami M.H."/>
            <person name="Devisetty U.K."/>
            <person name="Aguiy J.C."/>
        </authorList>
    </citation>
    <scope>NUCLEOTIDE SEQUENCE [LARGE SCALE GENOMIC DNA]</scope>
    <source>
        <strain evidence="2">JCA_2017</strain>
    </source>
</reference>
<evidence type="ECO:0000313" key="2">
    <source>
        <dbReference type="EMBL" id="RDX92523.1"/>
    </source>
</evidence>
<dbReference type="Proteomes" id="UP000257109">
    <property type="component" value="Unassembled WGS sequence"/>
</dbReference>
<dbReference type="InterPro" id="IPR012337">
    <property type="entry name" value="RNaseH-like_sf"/>
</dbReference>
<dbReference type="Pfam" id="PF04937">
    <property type="entry name" value="DUF659"/>
    <property type="match status" value="1"/>
</dbReference>
<name>A0A371GQ95_MUCPR</name>
<gene>
    <name evidence="2" type="ORF">CR513_25325</name>
</gene>
<proteinExistence type="predicted"/>
<evidence type="ECO:0000313" key="3">
    <source>
        <dbReference type="Proteomes" id="UP000257109"/>
    </source>
</evidence>
<organism evidence="2 3">
    <name type="scientific">Mucuna pruriens</name>
    <name type="common">Velvet bean</name>
    <name type="synonym">Dolichos pruriens</name>
    <dbReference type="NCBI Taxonomy" id="157652"/>
    <lineage>
        <taxon>Eukaryota</taxon>
        <taxon>Viridiplantae</taxon>
        <taxon>Streptophyta</taxon>
        <taxon>Embryophyta</taxon>
        <taxon>Tracheophyta</taxon>
        <taxon>Spermatophyta</taxon>
        <taxon>Magnoliopsida</taxon>
        <taxon>eudicotyledons</taxon>
        <taxon>Gunneridae</taxon>
        <taxon>Pentapetalae</taxon>
        <taxon>rosids</taxon>
        <taxon>fabids</taxon>
        <taxon>Fabales</taxon>
        <taxon>Fabaceae</taxon>
        <taxon>Papilionoideae</taxon>
        <taxon>50 kb inversion clade</taxon>
        <taxon>NPAAA clade</taxon>
        <taxon>indigoferoid/millettioid clade</taxon>
        <taxon>Phaseoleae</taxon>
        <taxon>Mucuna</taxon>
    </lineage>
</organism>
<dbReference type="EMBL" id="QJKJ01004854">
    <property type="protein sequence ID" value="RDX92523.1"/>
    <property type="molecule type" value="Genomic_DNA"/>
</dbReference>
<protein>
    <recommendedName>
        <fullName evidence="1">DUF659 domain-containing protein</fullName>
    </recommendedName>
</protein>